<feature type="coiled-coil region" evidence="1">
    <location>
        <begin position="42"/>
        <end position="76"/>
    </location>
</feature>
<keyword evidence="3" id="KW-1185">Reference proteome</keyword>
<proteinExistence type="predicted"/>
<sequence>MNQQQRGRIEQRLASVVRRLDGYYAEEEAILGGAQEYSLGSRSLKRGDLNAIREQITELENRKDELENALAQGSDKRKSYRVVFRDL</sequence>
<protein>
    <submittedName>
        <fullName evidence="2">Uncharacterized protein</fullName>
    </submittedName>
</protein>
<keyword evidence="1" id="KW-0175">Coiled coil</keyword>
<evidence type="ECO:0000256" key="1">
    <source>
        <dbReference type="SAM" id="Coils"/>
    </source>
</evidence>
<organism evidence="2 3">
    <name type="scientific">Paenibacillus monticola</name>
    <dbReference type="NCBI Taxonomy" id="2666075"/>
    <lineage>
        <taxon>Bacteria</taxon>
        <taxon>Bacillati</taxon>
        <taxon>Bacillota</taxon>
        <taxon>Bacilli</taxon>
        <taxon>Bacillales</taxon>
        <taxon>Paenibacillaceae</taxon>
        <taxon>Paenibacillus</taxon>
    </lineage>
</organism>
<evidence type="ECO:0000313" key="2">
    <source>
        <dbReference type="EMBL" id="MRN51979.1"/>
    </source>
</evidence>
<dbReference type="Proteomes" id="UP000463051">
    <property type="component" value="Unassembled WGS sequence"/>
</dbReference>
<evidence type="ECO:0000313" key="3">
    <source>
        <dbReference type="Proteomes" id="UP000463051"/>
    </source>
</evidence>
<dbReference type="RefSeq" id="WP_154116976.1">
    <property type="nucleotide sequence ID" value="NZ_WJXB01000001.1"/>
</dbReference>
<dbReference type="AlphaFoldDB" id="A0A7X2H1S8"/>
<gene>
    <name evidence="2" type="ORF">GJB61_03065</name>
</gene>
<comment type="caution">
    <text evidence="2">The sequence shown here is derived from an EMBL/GenBank/DDBJ whole genome shotgun (WGS) entry which is preliminary data.</text>
</comment>
<dbReference type="EMBL" id="WJXB01000001">
    <property type="protein sequence ID" value="MRN51979.1"/>
    <property type="molecule type" value="Genomic_DNA"/>
</dbReference>
<accession>A0A7X2H1S8</accession>
<name>A0A7X2H1S8_9BACL</name>
<reference evidence="2 3" key="1">
    <citation type="submission" date="2019-11" db="EMBL/GenBank/DDBJ databases">
        <title>Paenibacillus monticola sp. nov., a novel PGPR strain isolated from mountain sample in China.</title>
        <authorList>
            <person name="Zhao Q."/>
            <person name="Li H.-P."/>
            <person name="Zhang J.-L."/>
        </authorList>
    </citation>
    <scope>NUCLEOTIDE SEQUENCE [LARGE SCALE GENOMIC DNA]</scope>
    <source>
        <strain evidence="2 3">LC-T2</strain>
    </source>
</reference>